<dbReference type="Proteomes" id="UP000297391">
    <property type="component" value="Unassembled WGS sequence"/>
</dbReference>
<dbReference type="AlphaFoldDB" id="A0A4Z0ALA3"/>
<organism evidence="1 2">
    <name type="scientific">Pseudomonas kairouanensis</name>
    <dbReference type="NCBI Taxonomy" id="2293832"/>
    <lineage>
        <taxon>Bacteria</taxon>
        <taxon>Pseudomonadati</taxon>
        <taxon>Pseudomonadota</taxon>
        <taxon>Gammaproteobacteria</taxon>
        <taxon>Pseudomonadales</taxon>
        <taxon>Pseudomonadaceae</taxon>
        <taxon>Pseudomonas</taxon>
    </lineage>
</organism>
<proteinExistence type="predicted"/>
<protein>
    <submittedName>
        <fullName evidence="1">Uncharacterized protein</fullName>
    </submittedName>
</protein>
<comment type="caution">
    <text evidence="1">The sequence shown here is derived from an EMBL/GenBank/DDBJ whole genome shotgun (WGS) entry which is preliminary data.</text>
</comment>
<dbReference type="EMBL" id="QUZU01000026">
    <property type="protein sequence ID" value="TFY87197.1"/>
    <property type="molecule type" value="Genomic_DNA"/>
</dbReference>
<accession>A0A4Z0ALA3</accession>
<reference evidence="1 2" key="1">
    <citation type="journal article" date="2019" name="Syst. Appl. Microbiol.">
        <title>New species of pathogenic Pseudomonas isolated from citrus in Tunisia: Proposal of Pseudomonas kairouanensis sp. nov. and Pseudomonas nabeulensis sp. nov.</title>
        <authorList>
            <person name="Oueslati M."/>
            <person name="Mulet M."/>
            <person name="Gomila M."/>
            <person name="Berge O."/>
            <person name="Hajlaoui M.R."/>
            <person name="Lalucat J."/>
            <person name="Sadfi-Zouaoui N."/>
            <person name="Garcia-Valdes E."/>
        </authorList>
    </citation>
    <scope>NUCLEOTIDE SEQUENCE [LARGE SCALE GENOMIC DNA]</scope>
    <source>
        <strain evidence="1 2">KC12</strain>
    </source>
</reference>
<evidence type="ECO:0000313" key="2">
    <source>
        <dbReference type="Proteomes" id="UP000297391"/>
    </source>
</evidence>
<name>A0A4Z0ALA3_9PSED</name>
<dbReference type="OrthoDB" id="7028376at2"/>
<sequence>MKKSEFSTYLTGEIDNAQQRISPKLTKSDRVDTGRVAFLNMLKNVVNGSASPEDLGSIGALNDVLQELGLLPASKTLLTSLDP</sequence>
<keyword evidence="2" id="KW-1185">Reference proteome</keyword>
<dbReference type="RefSeq" id="WP_135290652.1">
    <property type="nucleotide sequence ID" value="NZ_QUZU01000026.1"/>
</dbReference>
<gene>
    <name evidence="1" type="ORF">DYL59_19665</name>
</gene>
<evidence type="ECO:0000313" key="1">
    <source>
        <dbReference type="EMBL" id="TFY87197.1"/>
    </source>
</evidence>